<evidence type="ECO:0000313" key="1">
    <source>
        <dbReference type="EMBL" id="DAF92873.1"/>
    </source>
</evidence>
<organism evidence="1">
    <name type="scientific">Myoviridae sp. ctDvB7</name>
    <dbReference type="NCBI Taxonomy" id="2825057"/>
    <lineage>
        <taxon>Viruses</taxon>
        <taxon>Duplodnaviria</taxon>
        <taxon>Heunggongvirae</taxon>
        <taxon>Uroviricota</taxon>
        <taxon>Caudoviricetes</taxon>
    </lineage>
</organism>
<protein>
    <submittedName>
        <fullName evidence="1">Uncharacterized protein</fullName>
    </submittedName>
</protein>
<sequence length="70" mass="8264">MQEKILNSLKELDKNLDIISSDITTSDLKDKNFRQILKSLKLKFKELKTLVEWSKDGRERDTAKNLRGER</sequence>
<name>A0A8S5UEH0_9CAUD</name>
<dbReference type="EMBL" id="BK016075">
    <property type="protein sequence ID" value="DAF92873.1"/>
    <property type="molecule type" value="Genomic_DNA"/>
</dbReference>
<accession>A0A8S5UEH0</accession>
<proteinExistence type="predicted"/>
<reference evidence="1" key="1">
    <citation type="journal article" date="2021" name="Proc. Natl. Acad. Sci. U.S.A.">
        <title>A Catalog of Tens of Thousands of Viruses from Human Metagenomes Reveals Hidden Associations with Chronic Diseases.</title>
        <authorList>
            <person name="Tisza M.J."/>
            <person name="Buck C.B."/>
        </authorList>
    </citation>
    <scope>NUCLEOTIDE SEQUENCE</scope>
    <source>
        <strain evidence="1">CtDvB7</strain>
    </source>
</reference>